<keyword evidence="2" id="KW-1185">Reference proteome</keyword>
<evidence type="ECO:0000313" key="1">
    <source>
        <dbReference type="EMBL" id="PRY54581.1"/>
    </source>
</evidence>
<reference evidence="1 2" key="1">
    <citation type="submission" date="2018-03" db="EMBL/GenBank/DDBJ databases">
        <title>Genomic Encyclopedia of Type Strains, Phase III (KMG-III): the genomes of soil and plant-associated and newly described type strains.</title>
        <authorList>
            <person name="Whitman W."/>
        </authorList>
    </citation>
    <scope>NUCLEOTIDE SEQUENCE [LARGE SCALE GENOMIC DNA]</scope>
    <source>
        <strain evidence="1 2">CGMCC 1.9313</strain>
    </source>
</reference>
<sequence>MKKSTIQCLKLARKIYMKAFLDREHLYGSHPVVRNQQANQLIANAINTHAPVMVARLGAVEASCIGIYKSIHSSGNQTLNYIRGKAEAFWWEENSMSLMANNAGFFPAEPAMLERFSSLMLEDMAEVDILGSWLWQEKLFAGELHNATRIGLTDLEPYNHDDPWSLSLEGKRVLVIHPFTESISQQYSKRHLIFKDSPVLPEFDLVTLRAVQSIANTQTGYRNWFDALEHMKDQIASIDFDVAIIGCGAYGFPLAAHVKRIEKKGIHLGGATQTLFGIKGKRWETKKIHGRVADMMNEHWVRPQVSETPQGIKSIEDGCYW</sequence>
<name>A0A2T0U9G7_9SPHI</name>
<evidence type="ECO:0000313" key="2">
    <source>
        <dbReference type="Proteomes" id="UP000238034"/>
    </source>
</evidence>
<organism evidence="1 2">
    <name type="scientific">Arcticibacter pallidicorallinus</name>
    <dbReference type="NCBI Taxonomy" id="1259464"/>
    <lineage>
        <taxon>Bacteria</taxon>
        <taxon>Pseudomonadati</taxon>
        <taxon>Bacteroidota</taxon>
        <taxon>Sphingobacteriia</taxon>
        <taxon>Sphingobacteriales</taxon>
        <taxon>Sphingobacteriaceae</taxon>
        <taxon>Arcticibacter</taxon>
    </lineage>
</organism>
<comment type="caution">
    <text evidence="1">The sequence shown here is derived from an EMBL/GenBank/DDBJ whole genome shotgun (WGS) entry which is preliminary data.</text>
</comment>
<proteinExistence type="predicted"/>
<dbReference type="EMBL" id="PVTH01000002">
    <property type="protein sequence ID" value="PRY54581.1"/>
    <property type="molecule type" value="Genomic_DNA"/>
</dbReference>
<gene>
    <name evidence="1" type="ORF">B0I27_102350</name>
</gene>
<protein>
    <submittedName>
        <fullName evidence="1">Uncharacterized protein</fullName>
    </submittedName>
</protein>
<dbReference type="Proteomes" id="UP000238034">
    <property type="component" value="Unassembled WGS sequence"/>
</dbReference>
<dbReference type="AlphaFoldDB" id="A0A2T0U9G7"/>
<dbReference type="OrthoDB" id="9795420at2"/>
<accession>A0A2T0U9G7</accession>